<dbReference type="InterPro" id="IPR003245">
    <property type="entry name" value="Phytocyanin_dom"/>
</dbReference>
<keyword evidence="3" id="KW-0812">Transmembrane</keyword>
<dbReference type="Proteomes" id="UP000287651">
    <property type="component" value="Unassembled WGS sequence"/>
</dbReference>
<evidence type="ECO:0000313" key="6">
    <source>
        <dbReference type="EMBL" id="RRT67673.1"/>
    </source>
</evidence>
<feature type="signal peptide" evidence="4">
    <location>
        <begin position="1"/>
        <end position="28"/>
    </location>
</feature>
<dbReference type="GO" id="GO:0005886">
    <property type="term" value="C:plasma membrane"/>
    <property type="evidence" value="ECO:0007669"/>
    <property type="project" value="TreeGrafter"/>
</dbReference>
<keyword evidence="3" id="KW-1133">Transmembrane helix</keyword>
<feature type="chain" id="PRO_5019170027" description="Phytocyanin domain-containing protein" evidence="4">
    <location>
        <begin position="29"/>
        <end position="158"/>
    </location>
</feature>
<proteinExistence type="predicted"/>
<evidence type="ECO:0000256" key="1">
    <source>
        <dbReference type="ARBA" id="ARBA00022723"/>
    </source>
</evidence>
<dbReference type="InterPro" id="IPR039391">
    <property type="entry name" value="Phytocyanin-like"/>
</dbReference>
<dbReference type="PROSITE" id="PS51257">
    <property type="entry name" value="PROKAR_LIPOPROTEIN"/>
    <property type="match status" value="1"/>
</dbReference>
<keyword evidence="2" id="KW-0186">Copper</keyword>
<dbReference type="EMBL" id="AMZH03004957">
    <property type="protein sequence ID" value="RRT67673.1"/>
    <property type="molecule type" value="Genomic_DNA"/>
</dbReference>
<dbReference type="PROSITE" id="PS00196">
    <property type="entry name" value="COPPER_BLUE"/>
    <property type="match status" value="1"/>
</dbReference>
<dbReference type="SUPFAM" id="SSF49503">
    <property type="entry name" value="Cupredoxins"/>
    <property type="match status" value="1"/>
</dbReference>
<dbReference type="PANTHER" id="PTHR33021:SF520">
    <property type="entry name" value="OS11G0428800 PROTEIN"/>
    <property type="match status" value="1"/>
</dbReference>
<feature type="domain" description="Phytocyanin" evidence="5">
    <location>
        <begin position="29"/>
        <end position="158"/>
    </location>
</feature>
<dbReference type="AlphaFoldDB" id="A0A426ZUM9"/>
<dbReference type="GO" id="GO:0046872">
    <property type="term" value="F:metal ion binding"/>
    <property type="evidence" value="ECO:0007669"/>
    <property type="project" value="UniProtKB-KW"/>
</dbReference>
<dbReference type="PANTHER" id="PTHR33021">
    <property type="entry name" value="BLUE COPPER PROTEIN"/>
    <property type="match status" value="1"/>
</dbReference>
<protein>
    <recommendedName>
        <fullName evidence="5">Phytocyanin domain-containing protein</fullName>
    </recommendedName>
</protein>
<dbReference type="Pfam" id="PF02298">
    <property type="entry name" value="Cu_bind_like"/>
    <property type="match status" value="1"/>
</dbReference>
<dbReference type="InterPro" id="IPR008972">
    <property type="entry name" value="Cupredoxin"/>
</dbReference>
<accession>A0A426ZUM9</accession>
<keyword evidence="3" id="KW-0472">Membrane</keyword>
<keyword evidence="4" id="KW-0732">Signal</keyword>
<reference evidence="6 7" key="1">
    <citation type="journal article" date="2014" name="Agronomy (Basel)">
        <title>A Draft Genome Sequence for Ensete ventricosum, the Drought-Tolerant Tree Against Hunger.</title>
        <authorList>
            <person name="Harrison J."/>
            <person name="Moore K.A."/>
            <person name="Paszkiewicz K."/>
            <person name="Jones T."/>
            <person name="Grant M."/>
            <person name="Ambacheew D."/>
            <person name="Muzemil S."/>
            <person name="Studholme D.J."/>
        </authorList>
    </citation>
    <scope>NUCLEOTIDE SEQUENCE [LARGE SCALE GENOMIC DNA]</scope>
</reference>
<dbReference type="GO" id="GO:0009055">
    <property type="term" value="F:electron transfer activity"/>
    <property type="evidence" value="ECO:0007669"/>
    <property type="project" value="InterPro"/>
</dbReference>
<evidence type="ECO:0000256" key="4">
    <source>
        <dbReference type="SAM" id="SignalP"/>
    </source>
</evidence>
<comment type="caution">
    <text evidence="6">The sequence shown here is derived from an EMBL/GenBank/DDBJ whole genome shotgun (WGS) entry which is preliminary data.</text>
</comment>
<gene>
    <name evidence="6" type="ORF">B296_00014567</name>
</gene>
<sequence>MAMGRGSRNGALLLSILLIACSPLNSLAATHVVGDSQGWGFSMSYAKWADGKSFAPGDSLGLSLSLLAIYRYLRWVSNSSYLLTHLFLNLAVFNYQAGLHNVVSVNAAGYRSCKASGSASKAATTGNDKVTLKKGANYFICSIPGHCEAGMKIQVIAN</sequence>
<name>A0A426ZUM9_ENSVE</name>
<feature type="transmembrane region" description="Helical" evidence="3">
    <location>
        <begin position="53"/>
        <end position="73"/>
    </location>
</feature>
<keyword evidence="1" id="KW-0479">Metal-binding</keyword>
<dbReference type="PROSITE" id="PS51485">
    <property type="entry name" value="PHYTOCYANIN"/>
    <property type="match status" value="1"/>
</dbReference>
<evidence type="ECO:0000256" key="3">
    <source>
        <dbReference type="SAM" id="Phobius"/>
    </source>
</evidence>
<dbReference type="Gene3D" id="2.60.40.420">
    <property type="entry name" value="Cupredoxins - blue copper proteins"/>
    <property type="match status" value="1"/>
</dbReference>
<evidence type="ECO:0000313" key="7">
    <source>
        <dbReference type="Proteomes" id="UP000287651"/>
    </source>
</evidence>
<organism evidence="6 7">
    <name type="scientific">Ensete ventricosum</name>
    <name type="common">Abyssinian banana</name>
    <name type="synonym">Musa ensete</name>
    <dbReference type="NCBI Taxonomy" id="4639"/>
    <lineage>
        <taxon>Eukaryota</taxon>
        <taxon>Viridiplantae</taxon>
        <taxon>Streptophyta</taxon>
        <taxon>Embryophyta</taxon>
        <taxon>Tracheophyta</taxon>
        <taxon>Spermatophyta</taxon>
        <taxon>Magnoliopsida</taxon>
        <taxon>Liliopsida</taxon>
        <taxon>Zingiberales</taxon>
        <taxon>Musaceae</taxon>
        <taxon>Ensete</taxon>
    </lineage>
</organism>
<evidence type="ECO:0000256" key="2">
    <source>
        <dbReference type="ARBA" id="ARBA00023008"/>
    </source>
</evidence>
<dbReference type="InterPro" id="IPR028871">
    <property type="entry name" value="BlueCu_1_BS"/>
</dbReference>
<evidence type="ECO:0000259" key="5">
    <source>
        <dbReference type="PROSITE" id="PS51485"/>
    </source>
</evidence>